<name>A0ABS1HCR8_9BACL</name>
<evidence type="ECO:0000313" key="3">
    <source>
        <dbReference type="Proteomes" id="UP000618943"/>
    </source>
</evidence>
<keyword evidence="1" id="KW-0238">DNA-binding</keyword>
<comment type="caution">
    <text evidence="2">The sequence shown here is derived from an EMBL/GenBank/DDBJ whole genome shotgun (WGS) entry which is preliminary data.</text>
</comment>
<dbReference type="EMBL" id="JAEOAH010000057">
    <property type="protein sequence ID" value="MBK3497240.1"/>
    <property type="molecule type" value="Genomic_DNA"/>
</dbReference>
<gene>
    <name evidence="2" type="ORF">JFL43_20905</name>
</gene>
<accession>A0ABS1HCR8</accession>
<dbReference type="SUPFAM" id="SSF46785">
    <property type="entry name" value="Winged helix' DNA-binding domain"/>
    <property type="match status" value="1"/>
</dbReference>
<dbReference type="InterPro" id="IPR011991">
    <property type="entry name" value="ArsR-like_HTH"/>
</dbReference>
<organism evidence="2 3">
    <name type="scientific">Viridibacillus soli</name>
    <dbReference type="NCBI Taxonomy" id="2798301"/>
    <lineage>
        <taxon>Bacteria</taxon>
        <taxon>Bacillati</taxon>
        <taxon>Bacillota</taxon>
        <taxon>Bacilli</taxon>
        <taxon>Bacillales</taxon>
        <taxon>Caryophanaceae</taxon>
        <taxon>Viridibacillus</taxon>
    </lineage>
</organism>
<evidence type="ECO:0000256" key="1">
    <source>
        <dbReference type="ARBA" id="ARBA00023125"/>
    </source>
</evidence>
<dbReference type="NCBIfam" id="NF005061">
    <property type="entry name" value="PRK06474.1"/>
    <property type="match status" value="1"/>
</dbReference>
<dbReference type="InterPro" id="IPR036388">
    <property type="entry name" value="WH-like_DNA-bd_sf"/>
</dbReference>
<dbReference type="RefSeq" id="WP_100796681.1">
    <property type="nucleotide sequence ID" value="NZ_JAEOAH010000057.1"/>
</dbReference>
<dbReference type="InterPro" id="IPR036390">
    <property type="entry name" value="WH_DNA-bd_sf"/>
</dbReference>
<keyword evidence="3" id="KW-1185">Reference proteome</keyword>
<sequence>MINKAEVLIHPVRMKISQALMRNKDTGLTPREMVRIIEDVPQATLYRHIQVLLDAGIIQIIREKKVRAVFEKYYILNEEAARLDSEDWQKLSKEEKVSYLSYYQLSLMTQYQGYLSGLEQDGSKEDKATFSLLELKIDDEHFDNFQQELNNLMLKYYKEKTDNQNIPTRTIAVTIIPKS</sequence>
<proteinExistence type="predicted"/>
<dbReference type="Pfam" id="PF12840">
    <property type="entry name" value="HTH_20"/>
    <property type="match status" value="1"/>
</dbReference>
<dbReference type="Gene3D" id="1.10.10.10">
    <property type="entry name" value="Winged helix-like DNA-binding domain superfamily/Winged helix DNA-binding domain"/>
    <property type="match status" value="1"/>
</dbReference>
<reference evidence="2 3" key="1">
    <citation type="submission" date="2020-12" db="EMBL/GenBank/DDBJ databases">
        <title>YIM B01967 draft genome.</title>
        <authorList>
            <person name="Yan X."/>
        </authorList>
    </citation>
    <scope>NUCLEOTIDE SEQUENCE [LARGE SCALE GENOMIC DNA]</scope>
    <source>
        <strain evidence="2 3">YIM B01967</strain>
    </source>
</reference>
<protein>
    <submittedName>
        <fullName evidence="2">Helix-turn-helix domain-containing protein</fullName>
    </submittedName>
</protein>
<evidence type="ECO:0000313" key="2">
    <source>
        <dbReference type="EMBL" id="MBK3497240.1"/>
    </source>
</evidence>
<dbReference type="Gene3D" id="6.10.140.2180">
    <property type="match status" value="1"/>
</dbReference>
<dbReference type="Proteomes" id="UP000618943">
    <property type="component" value="Unassembled WGS sequence"/>
</dbReference>
<dbReference type="CDD" id="cd00090">
    <property type="entry name" value="HTH_ARSR"/>
    <property type="match status" value="1"/>
</dbReference>